<reference evidence="1 2" key="1">
    <citation type="submission" date="2014-01" db="EMBL/GenBank/DDBJ databases">
        <title>Full genme sequencing of cellulolytic bacterium Gynuella sunshinyii YC6258T gen. nov., sp. nov.</title>
        <authorList>
            <person name="Khan H."/>
            <person name="Chung E.J."/>
            <person name="Chung Y.R."/>
        </authorList>
    </citation>
    <scope>NUCLEOTIDE SEQUENCE [LARGE SCALE GENOMIC DNA]</scope>
    <source>
        <strain evidence="1 2">YC6258</strain>
    </source>
</reference>
<dbReference type="HOGENOM" id="CLU_1784141_0_0_6"/>
<sequence>MAQVSVGGAKVSLSPVNPVMTVTRLKDVVQGGAQTVINVKGKAALIENDIQNWVEGYVSNYTCPPYVTTQGMIKGKSFTLKTVAENARAGKNLLLVSTEIELTVEVQMPAIFVPPPPGKPESDSTKEYTLKVIFTDPGQDAFTST</sequence>
<dbReference type="InterPro" id="IPR045362">
    <property type="entry name" value="CIS_spike_tip"/>
</dbReference>
<dbReference type="EMBL" id="CP007142">
    <property type="protein sequence ID" value="AJQ93241.1"/>
    <property type="molecule type" value="Genomic_DNA"/>
</dbReference>
<dbReference type="KEGG" id="gsn:YC6258_01193"/>
<dbReference type="STRING" id="1445510.YC6258_01193"/>
<evidence type="ECO:0000313" key="1">
    <source>
        <dbReference type="EMBL" id="AJQ93241.1"/>
    </source>
</evidence>
<name>A0A0C5VGF0_9GAMM</name>
<proteinExistence type="predicted"/>
<gene>
    <name evidence="1" type="ORF">YC6258_01193</name>
</gene>
<dbReference type="RefSeq" id="WP_044616100.1">
    <property type="nucleotide sequence ID" value="NZ_CP007142.1"/>
</dbReference>
<evidence type="ECO:0000313" key="2">
    <source>
        <dbReference type="Proteomes" id="UP000032266"/>
    </source>
</evidence>
<dbReference type="Pfam" id="PF19267">
    <property type="entry name" value="CIS_spike_tip"/>
    <property type="match status" value="1"/>
</dbReference>
<keyword evidence="2" id="KW-1185">Reference proteome</keyword>
<dbReference type="Proteomes" id="UP000032266">
    <property type="component" value="Chromosome"/>
</dbReference>
<accession>A0A0C5VGF0</accession>
<organism evidence="1 2">
    <name type="scientific">Gynuella sunshinyii YC6258</name>
    <dbReference type="NCBI Taxonomy" id="1445510"/>
    <lineage>
        <taxon>Bacteria</taxon>
        <taxon>Pseudomonadati</taxon>
        <taxon>Pseudomonadota</taxon>
        <taxon>Gammaproteobacteria</taxon>
        <taxon>Oceanospirillales</taxon>
        <taxon>Saccharospirillaceae</taxon>
        <taxon>Gynuella</taxon>
    </lineage>
</organism>
<protein>
    <submittedName>
        <fullName evidence="1">Uncharacterized protein</fullName>
    </submittedName>
</protein>
<dbReference type="AlphaFoldDB" id="A0A0C5VGF0"/>